<feature type="non-terminal residue" evidence="2">
    <location>
        <position position="1"/>
    </location>
</feature>
<comment type="caution">
    <text evidence="2">The sequence shown here is derived from an EMBL/GenBank/DDBJ whole genome shotgun (WGS) entry which is preliminary data.</text>
</comment>
<reference evidence="2" key="1">
    <citation type="submission" date="2020-01" db="EMBL/GenBank/DDBJ databases">
        <title>Insect and environment-associated Actinomycetes.</title>
        <authorList>
            <person name="Currrie C."/>
            <person name="Chevrette M."/>
            <person name="Carlson C."/>
            <person name="Stubbendieck R."/>
            <person name="Wendt-Pienkowski E."/>
        </authorList>
    </citation>
    <scope>NUCLEOTIDE SEQUENCE</scope>
    <source>
        <strain evidence="2">SID7499</strain>
    </source>
</reference>
<protein>
    <submittedName>
        <fullName evidence="2">B12-binding domain-containing radical SAM protein</fullName>
    </submittedName>
</protein>
<organism evidence="2">
    <name type="scientific">Streptomyces sp. SID7499</name>
    <dbReference type="NCBI Taxonomy" id="2706086"/>
    <lineage>
        <taxon>Bacteria</taxon>
        <taxon>Bacillati</taxon>
        <taxon>Actinomycetota</taxon>
        <taxon>Actinomycetes</taxon>
        <taxon>Kitasatosporales</taxon>
        <taxon>Streptomycetaceae</taxon>
        <taxon>Streptomyces</taxon>
    </lineage>
</organism>
<name>A0A6G3WJU5_9ACTN</name>
<dbReference type="EMBL" id="JAAGMN010000517">
    <property type="protein sequence ID" value="NEE05768.1"/>
    <property type="molecule type" value="Genomic_DNA"/>
</dbReference>
<dbReference type="PANTHER" id="PTHR42731:SF1">
    <property type="entry name" value="RADICAL SAM DOMAIN PROTEIN"/>
    <property type="match status" value="1"/>
</dbReference>
<dbReference type="PANTHER" id="PTHR42731">
    <property type="entry name" value="SLL1084 PROTEIN"/>
    <property type="match status" value="1"/>
</dbReference>
<evidence type="ECO:0000313" key="2">
    <source>
        <dbReference type="EMBL" id="NEE05768.1"/>
    </source>
</evidence>
<feature type="non-terminal residue" evidence="2">
    <location>
        <position position="82"/>
    </location>
</feature>
<dbReference type="AlphaFoldDB" id="A0A6G3WJU5"/>
<sequence>LSFSTELGYTNMLTALDLAGIPLESKDRDVDHPIVLAGGHAAFNPEPIADFIDCAVVGDGEQAVLEITEIIRAWKAEGRPGG</sequence>
<dbReference type="InterPro" id="IPR045784">
    <property type="entry name" value="Radical_SAM_N2"/>
</dbReference>
<dbReference type="Gene3D" id="3.40.50.280">
    <property type="entry name" value="Cobalamin-binding domain"/>
    <property type="match status" value="1"/>
</dbReference>
<gene>
    <name evidence="2" type="ORF">G3M58_04895</name>
</gene>
<accession>A0A6G3WJU5</accession>
<feature type="domain" description="Radical SAM" evidence="1">
    <location>
        <begin position="2"/>
        <end position="79"/>
    </location>
</feature>
<proteinExistence type="predicted"/>
<evidence type="ECO:0000259" key="1">
    <source>
        <dbReference type="Pfam" id="PF19864"/>
    </source>
</evidence>
<dbReference type="Pfam" id="PF19864">
    <property type="entry name" value="Radical_SAM_N2"/>
    <property type="match status" value="1"/>
</dbReference>